<feature type="transmembrane region" description="Helical" evidence="3">
    <location>
        <begin position="194"/>
        <end position="215"/>
    </location>
</feature>
<evidence type="ECO:0000259" key="4">
    <source>
        <dbReference type="PROSITE" id="PS50109"/>
    </source>
</evidence>
<evidence type="ECO:0000256" key="2">
    <source>
        <dbReference type="ARBA" id="ARBA00012438"/>
    </source>
</evidence>
<dbReference type="PANTHER" id="PTHR43065">
    <property type="entry name" value="SENSOR HISTIDINE KINASE"/>
    <property type="match status" value="1"/>
</dbReference>
<keyword evidence="5" id="KW-0808">Transferase</keyword>
<dbReference type="Pfam" id="PF02518">
    <property type="entry name" value="HATPase_c"/>
    <property type="match status" value="1"/>
</dbReference>
<protein>
    <recommendedName>
        <fullName evidence="2">histidine kinase</fullName>
        <ecNumber evidence="2">2.7.13.3</ecNumber>
    </recommendedName>
</protein>
<evidence type="ECO:0000313" key="6">
    <source>
        <dbReference type="Proteomes" id="UP000318741"/>
    </source>
</evidence>
<dbReference type="GO" id="GO:0004673">
    <property type="term" value="F:protein histidine kinase activity"/>
    <property type="evidence" value="ECO:0007669"/>
    <property type="project" value="UniProtKB-EC"/>
</dbReference>
<dbReference type="InterPro" id="IPR004358">
    <property type="entry name" value="Sig_transdc_His_kin-like_C"/>
</dbReference>
<dbReference type="EC" id="2.7.13.3" evidence="2"/>
<dbReference type="InterPro" id="IPR005467">
    <property type="entry name" value="His_kinase_dom"/>
</dbReference>
<dbReference type="KEGG" id="acaf:CA12_29480"/>
<feature type="domain" description="Histidine kinase" evidence="4">
    <location>
        <begin position="248"/>
        <end position="488"/>
    </location>
</feature>
<dbReference type="Gene3D" id="1.10.287.130">
    <property type="match status" value="1"/>
</dbReference>
<gene>
    <name evidence="5" type="primary">regB</name>
    <name evidence="5" type="ORF">CA12_29480</name>
</gene>
<dbReference type="PANTHER" id="PTHR43065:SF42">
    <property type="entry name" value="TWO-COMPONENT SENSOR PPRA"/>
    <property type="match status" value="1"/>
</dbReference>
<evidence type="ECO:0000256" key="1">
    <source>
        <dbReference type="ARBA" id="ARBA00000085"/>
    </source>
</evidence>
<dbReference type="EMBL" id="CP036265">
    <property type="protein sequence ID" value="QDT16840.1"/>
    <property type="molecule type" value="Genomic_DNA"/>
</dbReference>
<accession>A0A517PBU1</accession>
<proteinExistence type="predicted"/>
<comment type="catalytic activity">
    <reaction evidence="1">
        <text>ATP + protein L-histidine = ADP + protein N-phospho-L-histidine.</text>
        <dbReference type="EC" id="2.7.13.3"/>
    </reaction>
</comment>
<dbReference type="SMART" id="SM00387">
    <property type="entry name" value="HATPase_c"/>
    <property type="match status" value="1"/>
</dbReference>
<feature type="transmembrane region" description="Helical" evidence="3">
    <location>
        <begin position="103"/>
        <end position="125"/>
    </location>
</feature>
<dbReference type="OrthoDB" id="9785252at2"/>
<evidence type="ECO:0000256" key="3">
    <source>
        <dbReference type="SAM" id="Phobius"/>
    </source>
</evidence>
<keyword evidence="3" id="KW-0472">Membrane</keyword>
<keyword evidence="3" id="KW-0812">Transmembrane</keyword>
<sequence>MRGGRLAGALDRRWLRTLTGRPRAGDANAGPHADAAAWLVQLRWVASAGQLVTIAAVCWGLGLSLDPVPLLWVVALTAGTNVALAAWLTNNPEHGPPGEPDRGVVPVLGAAMLLDVALLTALLFFSGGPNNPFYGFYFVNLALAAALLPTRWAWACNAAAVCGFAFILTDHIPLPDIPHAQPPLLEVGRISLLTAGRFVAFLTCSGTVVYFATLLRDRVRQRDARVWAVEAELARAQKLEALGTLAAGAAHELSTPLGTIAVVSKEVSRRIERAANGTLSPDAEEKNLRDVRLIRGEVNACRSILDRMSADAGEAVGETPAEVTPRELIEETLTGLRERDAVRVVAADAAAPATLHVPLVRLAQALRGLVQNAAFAADGGPVTICVGGAAPRANGGCDGLPQGVESSRSGVNDAAGLRILIRDDGPGMSPAVLARVGEPFFTTKEPGRGTGLGVFLARAVIERLGGTLTFESAPGQGTTASVFLPARRPA</sequence>
<evidence type="ECO:0000313" key="5">
    <source>
        <dbReference type="EMBL" id="QDT16840.1"/>
    </source>
</evidence>
<dbReference type="Gene3D" id="3.30.565.10">
    <property type="entry name" value="Histidine kinase-like ATPase, C-terminal domain"/>
    <property type="match status" value="1"/>
</dbReference>
<dbReference type="InterPro" id="IPR003594">
    <property type="entry name" value="HATPase_dom"/>
</dbReference>
<dbReference type="InterPro" id="IPR036890">
    <property type="entry name" value="HATPase_C_sf"/>
</dbReference>
<dbReference type="SUPFAM" id="SSF55874">
    <property type="entry name" value="ATPase domain of HSP90 chaperone/DNA topoisomerase II/histidine kinase"/>
    <property type="match status" value="1"/>
</dbReference>
<keyword evidence="5" id="KW-0418">Kinase</keyword>
<dbReference type="PRINTS" id="PR00344">
    <property type="entry name" value="BCTRLSENSOR"/>
</dbReference>
<reference evidence="5 6" key="1">
    <citation type="submission" date="2019-02" db="EMBL/GenBank/DDBJ databases">
        <title>Deep-cultivation of Planctomycetes and their phenomic and genomic characterization uncovers novel biology.</title>
        <authorList>
            <person name="Wiegand S."/>
            <person name="Jogler M."/>
            <person name="Boedeker C."/>
            <person name="Pinto D."/>
            <person name="Vollmers J."/>
            <person name="Rivas-Marin E."/>
            <person name="Kohn T."/>
            <person name="Peeters S.H."/>
            <person name="Heuer A."/>
            <person name="Rast P."/>
            <person name="Oberbeckmann S."/>
            <person name="Bunk B."/>
            <person name="Jeske O."/>
            <person name="Meyerdierks A."/>
            <person name="Storesund J.E."/>
            <person name="Kallscheuer N."/>
            <person name="Luecker S."/>
            <person name="Lage O.M."/>
            <person name="Pohl T."/>
            <person name="Merkel B.J."/>
            <person name="Hornburger P."/>
            <person name="Mueller R.-W."/>
            <person name="Bruemmer F."/>
            <person name="Labrenz M."/>
            <person name="Spormann A.M."/>
            <person name="Op den Camp H."/>
            <person name="Overmann J."/>
            <person name="Amann R."/>
            <person name="Jetten M.S.M."/>
            <person name="Mascher T."/>
            <person name="Medema M.H."/>
            <person name="Devos D.P."/>
            <person name="Kaster A.-K."/>
            <person name="Ovreas L."/>
            <person name="Rohde M."/>
            <person name="Galperin M.Y."/>
            <person name="Jogler C."/>
        </authorList>
    </citation>
    <scope>NUCLEOTIDE SEQUENCE [LARGE SCALE GENOMIC DNA]</scope>
    <source>
        <strain evidence="5 6">CA12</strain>
    </source>
</reference>
<keyword evidence="6" id="KW-1185">Reference proteome</keyword>
<dbReference type="Proteomes" id="UP000318741">
    <property type="component" value="Chromosome"/>
</dbReference>
<organism evidence="5 6">
    <name type="scientific">Alienimonas californiensis</name>
    <dbReference type="NCBI Taxonomy" id="2527989"/>
    <lineage>
        <taxon>Bacteria</taxon>
        <taxon>Pseudomonadati</taxon>
        <taxon>Planctomycetota</taxon>
        <taxon>Planctomycetia</taxon>
        <taxon>Planctomycetales</taxon>
        <taxon>Planctomycetaceae</taxon>
        <taxon>Alienimonas</taxon>
    </lineage>
</organism>
<feature type="transmembrane region" description="Helical" evidence="3">
    <location>
        <begin position="70"/>
        <end position="91"/>
    </location>
</feature>
<name>A0A517PBU1_9PLAN</name>
<dbReference type="RefSeq" id="WP_145359765.1">
    <property type="nucleotide sequence ID" value="NZ_CP036265.1"/>
</dbReference>
<dbReference type="AlphaFoldDB" id="A0A517PBU1"/>
<feature type="transmembrane region" description="Helical" evidence="3">
    <location>
        <begin position="44"/>
        <end position="64"/>
    </location>
</feature>
<feature type="transmembrane region" description="Helical" evidence="3">
    <location>
        <begin position="131"/>
        <end position="148"/>
    </location>
</feature>
<dbReference type="PROSITE" id="PS50109">
    <property type="entry name" value="HIS_KIN"/>
    <property type="match status" value="1"/>
</dbReference>
<keyword evidence="3" id="KW-1133">Transmembrane helix</keyword>